<reference evidence="2 3" key="1">
    <citation type="submission" date="2015-05" db="EMBL/GenBank/DDBJ databases">
        <title>Whole genome sequence and identification of bacterial endophytes from Costus igneus.</title>
        <authorList>
            <person name="Lee Y.P."/>
            <person name="Gan H.M."/>
            <person name="Eng W."/>
            <person name="Wheatley M.S."/>
            <person name="Caraballo A."/>
            <person name="Polter S."/>
            <person name="Savka M.A."/>
            <person name="Hudson A.O."/>
        </authorList>
    </citation>
    <scope>NUCLEOTIDE SEQUENCE [LARGE SCALE GENOMIC DNA]</scope>
    <source>
        <strain evidence="2 3">RIT375</strain>
    </source>
</reference>
<feature type="transmembrane region" description="Helical" evidence="1">
    <location>
        <begin position="36"/>
        <end position="53"/>
    </location>
</feature>
<gene>
    <name evidence="2" type="ORF">ABW01_13195</name>
</gene>
<sequence>MWSPFGFILALSVYISLMVIVQIIDNPNIKFSTKMFIFVALFLLFKFSMIYNTESMYNYSTTSEYFVKKSIMYTN</sequence>
<evidence type="ECO:0000256" key="1">
    <source>
        <dbReference type="SAM" id="Phobius"/>
    </source>
</evidence>
<feature type="transmembrane region" description="Helical" evidence="1">
    <location>
        <begin position="6"/>
        <end position="24"/>
    </location>
</feature>
<dbReference type="EMBL" id="LDPG01000007">
    <property type="protein sequence ID" value="KLV18332.1"/>
    <property type="molecule type" value="Genomic_DNA"/>
</dbReference>
<keyword evidence="1" id="KW-1133">Transmembrane helix</keyword>
<keyword evidence="1" id="KW-0812">Transmembrane</keyword>
<dbReference type="Proteomes" id="UP000035904">
    <property type="component" value="Unassembled WGS sequence"/>
</dbReference>
<keyword evidence="1" id="KW-0472">Membrane</keyword>
<protein>
    <submittedName>
        <fullName evidence="2">Uncharacterized protein</fullName>
    </submittedName>
</protein>
<proteinExistence type="predicted"/>
<dbReference type="PATRIC" id="fig|1392.242.peg.5665"/>
<evidence type="ECO:0000313" key="3">
    <source>
        <dbReference type="Proteomes" id="UP000035904"/>
    </source>
</evidence>
<accession>A0A0J1HXB8</accession>
<organism evidence="2 3">
    <name type="scientific">Bacillus anthracis</name>
    <name type="common">anthrax bacterium</name>
    <dbReference type="NCBI Taxonomy" id="1392"/>
    <lineage>
        <taxon>Bacteria</taxon>
        <taxon>Bacillati</taxon>
        <taxon>Bacillota</taxon>
        <taxon>Bacilli</taxon>
        <taxon>Bacillales</taxon>
        <taxon>Bacillaceae</taxon>
        <taxon>Bacillus</taxon>
        <taxon>Bacillus cereus group</taxon>
    </lineage>
</organism>
<name>A0A0J1HXB8_BACAN</name>
<comment type="caution">
    <text evidence="2">The sequence shown here is derived from an EMBL/GenBank/DDBJ whole genome shotgun (WGS) entry which is preliminary data.</text>
</comment>
<dbReference type="AlphaFoldDB" id="A0A0J1HXB8"/>
<evidence type="ECO:0000313" key="2">
    <source>
        <dbReference type="EMBL" id="KLV18332.1"/>
    </source>
</evidence>